<dbReference type="EMBL" id="JAIWYP010000010">
    <property type="protein sequence ID" value="KAH3750565.1"/>
    <property type="molecule type" value="Genomic_DNA"/>
</dbReference>
<keyword evidence="2" id="KW-1185">Reference proteome</keyword>
<dbReference type="AlphaFoldDB" id="A0A9D4I6Z6"/>
<evidence type="ECO:0000313" key="2">
    <source>
        <dbReference type="Proteomes" id="UP000828390"/>
    </source>
</evidence>
<gene>
    <name evidence="1" type="ORF">DPMN_185092</name>
</gene>
<dbReference type="PANTHER" id="PTHR47236">
    <property type="entry name" value="GENE, 32742-RELATED-RELATED"/>
    <property type="match status" value="1"/>
</dbReference>
<evidence type="ECO:0008006" key="3">
    <source>
        <dbReference type="Google" id="ProtNLM"/>
    </source>
</evidence>
<proteinExistence type="predicted"/>
<reference evidence="1" key="2">
    <citation type="submission" date="2020-11" db="EMBL/GenBank/DDBJ databases">
        <authorList>
            <person name="McCartney M.A."/>
            <person name="Auch B."/>
            <person name="Kono T."/>
            <person name="Mallez S."/>
            <person name="Becker A."/>
            <person name="Gohl D.M."/>
            <person name="Silverstein K.A.T."/>
            <person name="Koren S."/>
            <person name="Bechman K.B."/>
            <person name="Herman A."/>
            <person name="Abrahante J.E."/>
            <person name="Garbe J."/>
        </authorList>
    </citation>
    <scope>NUCLEOTIDE SEQUENCE</scope>
    <source>
        <strain evidence="1">Duluth1</strain>
        <tissue evidence="1">Whole animal</tissue>
    </source>
</reference>
<organism evidence="1 2">
    <name type="scientific">Dreissena polymorpha</name>
    <name type="common">Zebra mussel</name>
    <name type="synonym">Mytilus polymorpha</name>
    <dbReference type="NCBI Taxonomy" id="45954"/>
    <lineage>
        <taxon>Eukaryota</taxon>
        <taxon>Metazoa</taxon>
        <taxon>Spiralia</taxon>
        <taxon>Lophotrochozoa</taxon>
        <taxon>Mollusca</taxon>
        <taxon>Bivalvia</taxon>
        <taxon>Autobranchia</taxon>
        <taxon>Heteroconchia</taxon>
        <taxon>Euheterodonta</taxon>
        <taxon>Imparidentia</taxon>
        <taxon>Neoheterodontei</taxon>
        <taxon>Myida</taxon>
        <taxon>Dreissenoidea</taxon>
        <taxon>Dreissenidae</taxon>
        <taxon>Dreissena</taxon>
    </lineage>
</organism>
<comment type="caution">
    <text evidence="1">The sequence shown here is derived from an EMBL/GenBank/DDBJ whole genome shotgun (WGS) entry which is preliminary data.</text>
</comment>
<sequence>MNQQYFFLQQQHIYSAIKLIQVHTYIYHFWCFQGTFNTYEGLINETQCTPCLAGDYCGVEGLNTTSGPCAAGFYCPPGQDTASPVTYPCTLAHYCPGQTVIPIPCANGTYMNHTQGAACYTCPAGS</sequence>
<name>A0A9D4I6Z6_DREPO</name>
<reference evidence="1" key="1">
    <citation type="journal article" date="2019" name="bioRxiv">
        <title>The Genome of the Zebra Mussel, Dreissena polymorpha: A Resource for Invasive Species Research.</title>
        <authorList>
            <person name="McCartney M.A."/>
            <person name="Auch B."/>
            <person name="Kono T."/>
            <person name="Mallez S."/>
            <person name="Zhang Y."/>
            <person name="Obille A."/>
            <person name="Becker A."/>
            <person name="Abrahante J.E."/>
            <person name="Garbe J."/>
            <person name="Badalamenti J.P."/>
            <person name="Herman A."/>
            <person name="Mangelson H."/>
            <person name="Liachko I."/>
            <person name="Sullivan S."/>
            <person name="Sone E.D."/>
            <person name="Koren S."/>
            <person name="Silverstein K.A.T."/>
            <person name="Beckman K.B."/>
            <person name="Gohl D.M."/>
        </authorList>
    </citation>
    <scope>NUCLEOTIDE SEQUENCE</scope>
    <source>
        <strain evidence="1">Duluth1</strain>
        <tissue evidence="1">Whole animal</tissue>
    </source>
</reference>
<dbReference type="Proteomes" id="UP000828390">
    <property type="component" value="Unassembled WGS sequence"/>
</dbReference>
<protein>
    <recommendedName>
        <fullName evidence="3">Tyrosine-protein kinase ephrin type A/B receptor-like domain-containing protein</fullName>
    </recommendedName>
</protein>
<evidence type="ECO:0000313" key="1">
    <source>
        <dbReference type="EMBL" id="KAH3750565.1"/>
    </source>
</evidence>
<accession>A0A9D4I6Z6</accession>
<dbReference type="PANTHER" id="PTHR47236:SF4">
    <property type="entry name" value="GENE 9195-RELATED"/>
    <property type="match status" value="1"/>
</dbReference>